<proteinExistence type="predicted"/>
<evidence type="ECO:0000313" key="2">
    <source>
        <dbReference type="EMBL" id="QQT53134.1"/>
    </source>
</evidence>
<keyword evidence="1" id="KW-0732">Signal</keyword>
<feature type="chain" id="PRO_5045894537" description="Fimbrillin family protein" evidence="1">
    <location>
        <begin position="26"/>
        <end position="600"/>
    </location>
</feature>
<gene>
    <name evidence="2" type="ORF">I6I98_23290</name>
</gene>
<dbReference type="Proteomes" id="UP000595498">
    <property type="component" value="Chromosome"/>
</dbReference>
<evidence type="ECO:0000256" key="1">
    <source>
        <dbReference type="SAM" id="SignalP"/>
    </source>
</evidence>
<organism evidence="2 3">
    <name type="scientific">Sphingobacterium multivorum</name>
    <dbReference type="NCBI Taxonomy" id="28454"/>
    <lineage>
        <taxon>Bacteria</taxon>
        <taxon>Pseudomonadati</taxon>
        <taxon>Bacteroidota</taxon>
        <taxon>Sphingobacteriia</taxon>
        <taxon>Sphingobacteriales</taxon>
        <taxon>Sphingobacteriaceae</taxon>
        <taxon>Sphingobacterium</taxon>
    </lineage>
</organism>
<evidence type="ECO:0000313" key="3">
    <source>
        <dbReference type="Proteomes" id="UP000595498"/>
    </source>
</evidence>
<evidence type="ECO:0008006" key="4">
    <source>
        <dbReference type="Google" id="ProtNLM"/>
    </source>
</evidence>
<sequence>MNFSTIKKANWIVATVLLATSGMLATSCSKEKNVNVEQTEDHEGTNLVLSISGINENTGDVVKSASTGKSAKLNVESYSDVDVVTTVDNNVPFTAASGVAVKGFNGSGQVAAASSNLRAAALANGVTYRLYLLSSDGTQVISSQQFTVGGTTTTIPVTHGTTYKWVALSYNNQDAIPAITTGNTSLLLPENKDVLYASGNVTIPNTPDVDVSLPITFNHTFSRLALELNSMGVFGPMNSGTVSVSGLTLRTGTLNLATGALTPSTTTFTPTINWNSFTNIDPTYSDAKIAYAYTAGTTTLSNVVMSVSNLAITHADNVNRTFGSTAPINISFSVTPELGKSHRLLANIVESAITSTGSTVKWSRSNLYYTAGHNPYRFFAENKQRSEAGSYFAYGAVVPGQFAPTSGYADPCALVYPAGLWRKPSHADFSTTAYVSSNALLTDVLQNITDLLIGTKAPNSSPNPVGDPTGNYIQYTTTSTANTAFTQAASNNLRFYYNGQLAKVSVLPTNFLTLDLTAIQALLGLSWGRESALWTSDAPNSILGLVNLGTWGYLAVNKSPLLTGRIATAQGTAELLSTVSLLGIDVASSTLKNVRCVRTN</sequence>
<dbReference type="PROSITE" id="PS51257">
    <property type="entry name" value="PROKAR_LIPOPROTEIN"/>
    <property type="match status" value="1"/>
</dbReference>
<dbReference type="EMBL" id="CP068224">
    <property type="protein sequence ID" value="QQT53134.1"/>
    <property type="molecule type" value="Genomic_DNA"/>
</dbReference>
<accession>A0ABX7CM68</accession>
<name>A0ABX7CM68_SPHMU</name>
<feature type="signal peptide" evidence="1">
    <location>
        <begin position="1"/>
        <end position="25"/>
    </location>
</feature>
<protein>
    <recommendedName>
        <fullName evidence="4">Fimbrillin family protein</fullName>
    </recommendedName>
</protein>
<keyword evidence="3" id="KW-1185">Reference proteome</keyword>
<reference evidence="2 3" key="1">
    <citation type="submission" date="2021-01" db="EMBL/GenBank/DDBJ databases">
        <title>FDA dAtabase for Regulatory Grade micrObial Sequences (FDA-ARGOS): Supporting development and validation of Infectious Disease Dx tests.</title>
        <authorList>
            <person name="Sproer C."/>
            <person name="Gronow S."/>
            <person name="Severitt S."/>
            <person name="Schroder I."/>
            <person name="Tallon L."/>
            <person name="Sadzewicz L."/>
            <person name="Zhao X."/>
            <person name="Boylan J."/>
            <person name="Ott S."/>
            <person name="Bowen H."/>
            <person name="Vavikolanu K."/>
            <person name="Mehta A."/>
            <person name="Aluvathingal J."/>
            <person name="Nadendla S."/>
            <person name="Lowell S."/>
            <person name="Myers T."/>
            <person name="Yan Y."/>
            <person name="Sichtig H."/>
        </authorList>
    </citation>
    <scope>NUCLEOTIDE SEQUENCE [LARGE SCALE GENOMIC DNA]</scope>
    <source>
        <strain evidence="2 3">FDAARGOS_1141</strain>
    </source>
</reference>